<organism evidence="1 2">
    <name type="scientific">Nocardia rhizosphaerae</name>
    <dbReference type="NCBI Taxonomy" id="1691571"/>
    <lineage>
        <taxon>Bacteria</taxon>
        <taxon>Bacillati</taxon>
        <taxon>Actinomycetota</taxon>
        <taxon>Actinomycetes</taxon>
        <taxon>Mycobacteriales</taxon>
        <taxon>Nocardiaceae</taxon>
        <taxon>Nocardia</taxon>
    </lineage>
</organism>
<evidence type="ECO:0000313" key="2">
    <source>
        <dbReference type="Proteomes" id="UP001595767"/>
    </source>
</evidence>
<gene>
    <name evidence="1" type="ORF">ACFOW8_27450</name>
</gene>
<dbReference type="InterPro" id="IPR036390">
    <property type="entry name" value="WH_DNA-bd_sf"/>
</dbReference>
<proteinExistence type="predicted"/>
<keyword evidence="1" id="KW-0067">ATP-binding</keyword>
<keyword evidence="2" id="KW-1185">Reference proteome</keyword>
<sequence length="264" mass="29069">MTRAVLSPESPLFREARYLLSYEPEIRDAGLYHGVLAAVAAGNATRGGIAGYIGRKNADIAHPLDVLEDAGLLTREADAFRDNRTYHRIAEPLITFYYSVMRPVWSQLELPGSADRVWPTRQRQFVSDVLGPCFETLCRQWAMFYAAPGTFADLPARVSGGVVNDPGSKTTHEVDVVVIGPSDGGTPAALSIGECKTNETMGLGHLQHLRHIKELIRRGGRYDTRETKLTCYSAHGFTPELLDLAETADDVRLVGLDDIYSVSY</sequence>
<dbReference type="RefSeq" id="WP_378554446.1">
    <property type="nucleotide sequence ID" value="NZ_JBHSBA010000015.1"/>
</dbReference>
<dbReference type="PANTHER" id="PTHR34704:SF1">
    <property type="entry name" value="ATPASE"/>
    <property type="match status" value="1"/>
</dbReference>
<dbReference type="EMBL" id="JBHSBA010000015">
    <property type="protein sequence ID" value="MFC4128671.1"/>
    <property type="molecule type" value="Genomic_DNA"/>
</dbReference>
<reference evidence="2" key="1">
    <citation type="journal article" date="2019" name="Int. J. Syst. Evol. Microbiol.">
        <title>The Global Catalogue of Microorganisms (GCM) 10K type strain sequencing project: providing services to taxonomists for standard genome sequencing and annotation.</title>
        <authorList>
            <consortium name="The Broad Institute Genomics Platform"/>
            <consortium name="The Broad Institute Genome Sequencing Center for Infectious Disease"/>
            <person name="Wu L."/>
            <person name="Ma J."/>
        </authorList>
    </citation>
    <scope>NUCLEOTIDE SEQUENCE [LARGE SCALE GENOMIC DNA]</scope>
    <source>
        <strain evidence="2">CGMCC 4.7204</strain>
    </source>
</reference>
<keyword evidence="1" id="KW-0547">Nucleotide-binding</keyword>
<evidence type="ECO:0000313" key="1">
    <source>
        <dbReference type="EMBL" id="MFC4128671.1"/>
    </source>
</evidence>
<accession>A0ABV8LCP6</accession>
<dbReference type="GO" id="GO:0005524">
    <property type="term" value="F:ATP binding"/>
    <property type="evidence" value="ECO:0007669"/>
    <property type="project" value="UniProtKB-KW"/>
</dbReference>
<dbReference type="PANTHER" id="PTHR34704">
    <property type="entry name" value="ATPASE"/>
    <property type="match status" value="1"/>
</dbReference>
<protein>
    <submittedName>
        <fullName evidence="1">ATP-binding protein</fullName>
    </submittedName>
</protein>
<name>A0ABV8LCP6_9NOCA</name>
<dbReference type="SUPFAM" id="SSF46785">
    <property type="entry name" value="Winged helix' DNA-binding domain"/>
    <property type="match status" value="1"/>
</dbReference>
<dbReference type="Proteomes" id="UP001595767">
    <property type="component" value="Unassembled WGS sequence"/>
</dbReference>
<comment type="caution">
    <text evidence="1">The sequence shown here is derived from an EMBL/GenBank/DDBJ whole genome shotgun (WGS) entry which is preliminary data.</text>
</comment>